<feature type="compositionally biased region" description="Low complexity" evidence="1">
    <location>
        <begin position="290"/>
        <end position="309"/>
    </location>
</feature>
<dbReference type="AlphaFoldDB" id="A0A9K3CZL3"/>
<sequence length="910" mass="99531">SPLRPPGTILRTDLAKVSQTQRQREREDLYKQKQLAKRSTAERGAEVRPVTLSEAVMNCEPFFQMYIGDPDPLMCLYDKTPVPCVPVSGAKYSTLLLVSEASLHDVLGWLSQRGQTTLARAVRTKGDLRKALLKLSGHHRLNRGDHGHRLLIVTENSLSLKNVALLRSICLTPTPPAPVSGQGPRVCIGRVLHYGSSAMACPYTRALWESVLNSGVSVTLLHLNRPRPISFRWSDILSSMDPERVLSVLAGRESVTQSEGERLSPDPLFRQALRQLAIPPWSSALQREGTTPPASITATSKATKSSATAGPESLSSLPSGVRQVADADALVTLAAENEAALRSLSLQSGCVGASQRVFLEDVCTSEDLSLSPSLSTSTSNSESGSLASCVQAASVSVPTVLPGYSPYYLSPRPSGSLVWSLPHEADPTLADSPPESESEGEGEGEGSETDGMLTIQTRKREREREVSSPAENKAPLPPARKRKPPQPSKPSSILPQEREKERERVSSKIVEVDFEESESERERLQLLDTDSYRGLRRFLLESSLPMLPVPQDEYTLPQDVYTEGERQRDGECGVPLGDSATSSQGSLYLSPSQLDPYETLSLCNPLDSESDFLNSPIGPPSRPSRPSSIPSYRSDALSLAVRSSLRVGDGYGGISEYGLGYEDTDGLGSSLGYEVDAFYSDERERERERDRYWSVLAEREMERERDSESEGEGVTSCSPYASHPTLSSLFHDASVPVIHAPLTDSITYGFPAAPELPLPIVAIDSRKPPTLTLNIVPEVPARGRSARSRARSVAHEATASSAGLEDSRERKKQERKEEERRKREERRKEQERDREQLDPAFQARQLNAPIPPCEVFTDLEVRKLAEGQAIIQSSGVCAGFSSNFLLGCVNPIARRLGTLYTSPPLLSLTL</sequence>
<proteinExistence type="predicted"/>
<feature type="region of interest" description="Disordered" evidence="1">
    <location>
        <begin position="284"/>
        <end position="319"/>
    </location>
</feature>
<dbReference type="EMBL" id="BDIP01002458">
    <property type="protein sequence ID" value="GIQ86328.1"/>
    <property type="molecule type" value="Genomic_DNA"/>
</dbReference>
<evidence type="ECO:0000313" key="3">
    <source>
        <dbReference type="Proteomes" id="UP000265618"/>
    </source>
</evidence>
<organism evidence="2 3">
    <name type="scientific">Kipferlia bialata</name>
    <dbReference type="NCBI Taxonomy" id="797122"/>
    <lineage>
        <taxon>Eukaryota</taxon>
        <taxon>Metamonada</taxon>
        <taxon>Carpediemonas-like organisms</taxon>
        <taxon>Kipferlia</taxon>
    </lineage>
</organism>
<evidence type="ECO:0000313" key="2">
    <source>
        <dbReference type="EMBL" id="GIQ86328.1"/>
    </source>
</evidence>
<name>A0A9K3CZL3_9EUKA</name>
<feature type="compositionally biased region" description="Acidic residues" evidence="1">
    <location>
        <begin position="434"/>
        <end position="448"/>
    </location>
</feature>
<feature type="region of interest" description="Disordered" evidence="1">
    <location>
        <begin position="608"/>
        <end position="631"/>
    </location>
</feature>
<feature type="compositionally biased region" description="Basic and acidic residues" evidence="1">
    <location>
        <begin position="496"/>
        <end position="506"/>
    </location>
</feature>
<reference evidence="2 3" key="1">
    <citation type="journal article" date="2018" name="PLoS ONE">
        <title>The draft genome of Kipferlia bialata reveals reductive genome evolution in fornicate parasites.</title>
        <authorList>
            <person name="Tanifuji G."/>
            <person name="Takabayashi S."/>
            <person name="Kume K."/>
            <person name="Takagi M."/>
            <person name="Nakayama T."/>
            <person name="Kamikawa R."/>
            <person name="Inagaki Y."/>
            <person name="Hashimoto T."/>
        </authorList>
    </citation>
    <scope>NUCLEOTIDE SEQUENCE [LARGE SCALE GENOMIC DNA]</scope>
    <source>
        <strain evidence="2">NY0173</strain>
    </source>
</reference>
<feature type="non-terminal residue" evidence="2">
    <location>
        <position position="1"/>
    </location>
</feature>
<feature type="compositionally biased region" description="Basic and acidic residues" evidence="1">
    <location>
        <begin position="699"/>
        <end position="708"/>
    </location>
</feature>
<feature type="region of interest" description="Disordered" evidence="1">
    <location>
        <begin position="419"/>
        <end position="522"/>
    </location>
</feature>
<feature type="compositionally biased region" description="Polar residues" evidence="1">
    <location>
        <begin position="579"/>
        <end position="592"/>
    </location>
</feature>
<comment type="caution">
    <text evidence="2">The sequence shown here is derived from an EMBL/GenBank/DDBJ whole genome shotgun (WGS) entry which is preliminary data.</text>
</comment>
<protein>
    <submittedName>
        <fullName evidence="2">Uncharacterized protein</fullName>
    </submittedName>
</protein>
<feature type="region of interest" description="Disordered" evidence="1">
    <location>
        <begin position="782"/>
        <end position="838"/>
    </location>
</feature>
<dbReference type="Proteomes" id="UP000265618">
    <property type="component" value="Unassembled WGS sequence"/>
</dbReference>
<feature type="region of interest" description="Disordered" evidence="1">
    <location>
        <begin position="562"/>
        <end position="592"/>
    </location>
</feature>
<accession>A0A9K3CZL3</accession>
<keyword evidence="3" id="KW-1185">Reference proteome</keyword>
<feature type="region of interest" description="Disordered" evidence="1">
    <location>
        <begin position="699"/>
        <end position="719"/>
    </location>
</feature>
<gene>
    <name evidence="2" type="ORF">KIPB_008161</name>
</gene>
<evidence type="ECO:0000256" key="1">
    <source>
        <dbReference type="SAM" id="MobiDB-lite"/>
    </source>
</evidence>
<feature type="compositionally biased region" description="Basic and acidic residues" evidence="1">
    <location>
        <begin position="805"/>
        <end position="837"/>
    </location>
</feature>